<dbReference type="CDD" id="cd01639">
    <property type="entry name" value="IMPase"/>
    <property type="match status" value="1"/>
</dbReference>
<dbReference type="RefSeq" id="WP_160618673.1">
    <property type="nucleotide sequence ID" value="NZ_CP047652.1"/>
</dbReference>
<feature type="binding site" evidence="7">
    <location>
        <position position="95"/>
    </location>
    <ligand>
        <name>Mg(2+)</name>
        <dbReference type="ChEBI" id="CHEBI:18420"/>
        <label>1</label>
        <note>catalytic</note>
    </ligand>
</feature>
<dbReference type="EMBL" id="CP047652">
    <property type="protein sequence ID" value="QHI95597.1"/>
    <property type="molecule type" value="Genomic_DNA"/>
</dbReference>
<comment type="similarity">
    <text evidence="3 8">Belongs to the inositol monophosphatase superfamily.</text>
</comment>
<dbReference type="PANTHER" id="PTHR20854">
    <property type="entry name" value="INOSITOL MONOPHOSPHATASE"/>
    <property type="match status" value="1"/>
</dbReference>
<keyword evidence="10" id="KW-1185">Reference proteome</keyword>
<dbReference type="GO" id="GO:0006020">
    <property type="term" value="P:inositol metabolic process"/>
    <property type="evidence" value="ECO:0007669"/>
    <property type="project" value="TreeGrafter"/>
</dbReference>
<dbReference type="SUPFAM" id="SSF56655">
    <property type="entry name" value="Carbohydrate phosphatase"/>
    <property type="match status" value="1"/>
</dbReference>
<dbReference type="KEGG" id="bomb:GT348_04340"/>
<feature type="binding site" evidence="7">
    <location>
        <position position="96"/>
    </location>
    <ligand>
        <name>Mg(2+)</name>
        <dbReference type="ChEBI" id="CHEBI:18420"/>
        <label>1</label>
        <note>catalytic</note>
    </ligand>
</feature>
<reference evidence="9 10" key="1">
    <citation type="submission" date="2020-01" db="EMBL/GenBank/DDBJ databases">
        <title>Genome sequencing of strain KACC 21507.</title>
        <authorList>
            <person name="Heo J."/>
            <person name="Kim S.-J."/>
            <person name="Kim J.-S."/>
            <person name="Hong S.-B."/>
            <person name="Kwon S.-W."/>
        </authorList>
    </citation>
    <scope>NUCLEOTIDE SEQUENCE [LARGE SCALE GENOMIC DNA]</scope>
    <source>
        <strain evidence="9 10">KACC 21507</strain>
    </source>
</reference>
<dbReference type="PROSITE" id="PS00629">
    <property type="entry name" value="IMP_1"/>
    <property type="match status" value="1"/>
</dbReference>
<proteinExistence type="inferred from homology"/>
<keyword evidence="4 7" id="KW-0479">Metal-binding</keyword>
<evidence type="ECO:0000256" key="5">
    <source>
        <dbReference type="ARBA" id="ARBA00022801"/>
    </source>
</evidence>
<evidence type="ECO:0000313" key="9">
    <source>
        <dbReference type="EMBL" id="QHI95597.1"/>
    </source>
</evidence>
<protein>
    <recommendedName>
        <fullName evidence="8">Inositol-1-monophosphatase</fullName>
        <ecNumber evidence="8">3.1.3.25</ecNumber>
    </recommendedName>
</protein>
<evidence type="ECO:0000313" key="10">
    <source>
        <dbReference type="Proteomes" id="UP000463975"/>
    </source>
</evidence>
<dbReference type="InterPro" id="IPR033942">
    <property type="entry name" value="IMPase"/>
</dbReference>
<dbReference type="AlphaFoldDB" id="A0A6P1NFC4"/>
<evidence type="ECO:0000256" key="6">
    <source>
        <dbReference type="ARBA" id="ARBA00022842"/>
    </source>
</evidence>
<evidence type="ECO:0000256" key="3">
    <source>
        <dbReference type="ARBA" id="ARBA00009759"/>
    </source>
</evidence>
<gene>
    <name evidence="9" type="ORF">GT348_04340</name>
</gene>
<dbReference type="GO" id="GO:0046872">
    <property type="term" value="F:metal ion binding"/>
    <property type="evidence" value="ECO:0007669"/>
    <property type="project" value="UniProtKB-KW"/>
</dbReference>
<evidence type="ECO:0000256" key="7">
    <source>
        <dbReference type="PIRSR" id="PIRSR600760-2"/>
    </source>
</evidence>
<dbReference type="GO" id="GO:0008934">
    <property type="term" value="F:inositol monophosphate 1-phosphatase activity"/>
    <property type="evidence" value="ECO:0007669"/>
    <property type="project" value="InterPro"/>
</dbReference>
<sequence>MKKTEFFEKNEISLRFYAAKAIIEEAASLALSMRPSPGGPSATLKGRQDYVTEADRAVELMVYNRLSTLFPDDGFIGEERGEQAQGTYRWVLDPIDGTSNYARGRNRWCISLGLMKNDLPVAGIINAPALKEIFTAIRGEGAFLNGKPIYAAKTKNLDESMVEIGWSPFVPLEWWQEKTTAILNLGSMPRSLGSGALALADVACGRSDGYLEKVIYIWDVAAALVILEEADARISPFIKMGGIEKRTTILATAPNIASQLSKALGVELG</sequence>
<dbReference type="EC" id="3.1.3.25" evidence="8"/>
<feature type="binding site" evidence="7">
    <location>
        <position position="93"/>
    </location>
    <ligand>
        <name>Mg(2+)</name>
        <dbReference type="ChEBI" id="CHEBI:18420"/>
        <label>2</label>
    </ligand>
</feature>
<dbReference type="Gene3D" id="3.40.190.80">
    <property type="match status" value="1"/>
</dbReference>
<evidence type="ECO:0000256" key="4">
    <source>
        <dbReference type="ARBA" id="ARBA00022723"/>
    </source>
</evidence>
<dbReference type="Proteomes" id="UP000463975">
    <property type="component" value="Chromosome"/>
</dbReference>
<dbReference type="Gene3D" id="3.30.540.10">
    <property type="entry name" value="Fructose-1,6-Bisphosphatase, subunit A, domain 1"/>
    <property type="match status" value="1"/>
</dbReference>
<feature type="binding site" evidence="7">
    <location>
        <position position="219"/>
    </location>
    <ligand>
        <name>Mg(2+)</name>
        <dbReference type="ChEBI" id="CHEBI:18420"/>
        <label>1</label>
        <note>catalytic</note>
    </ligand>
</feature>
<keyword evidence="5 8" id="KW-0378">Hydrolase</keyword>
<evidence type="ECO:0000256" key="2">
    <source>
        <dbReference type="ARBA" id="ARBA00001946"/>
    </source>
</evidence>
<accession>A0A6P1NFC4</accession>
<dbReference type="PRINTS" id="PR00377">
    <property type="entry name" value="IMPHPHTASES"/>
</dbReference>
<dbReference type="GO" id="GO:0007165">
    <property type="term" value="P:signal transduction"/>
    <property type="evidence" value="ECO:0007669"/>
    <property type="project" value="TreeGrafter"/>
</dbReference>
<keyword evidence="6 7" id="KW-0460">Magnesium</keyword>
<feature type="binding site" evidence="7">
    <location>
        <position position="78"/>
    </location>
    <ligand>
        <name>Mg(2+)</name>
        <dbReference type="ChEBI" id="CHEBI:18420"/>
        <label>1</label>
        <note>catalytic</note>
    </ligand>
</feature>
<dbReference type="PANTHER" id="PTHR20854:SF4">
    <property type="entry name" value="INOSITOL-1-MONOPHOSPHATASE-RELATED"/>
    <property type="match status" value="1"/>
</dbReference>
<evidence type="ECO:0000256" key="8">
    <source>
        <dbReference type="RuleBase" id="RU364068"/>
    </source>
</evidence>
<dbReference type="InterPro" id="IPR020583">
    <property type="entry name" value="Inositol_monoP_metal-BS"/>
</dbReference>
<comment type="catalytic activity">
    <reaction evidence="1 8">
        <text>a myo-inositol phosphate + H2O = myo-inositol + phosphate</text>
        <dbReference type="Rhea" id="RHEA:24056"/>
        <dbReference type="ChEBI" id="CHEBI:15377"/>
        <dbReference type="ChEBI" id="CHEBI:17268"/>
        <dbReference type="ChEBI" id="CHEBI:43474"/>
        <dbReference type="ChEBI" id="CHEBI:84139"/>
        <dbReference type="EC" id="3.1.3.25"/>
    </reaction>
</comment>
<name>A0A6P1NFC4_9PROT</name>
<comment type="cofactor">
    <cofactor evidence="2 7 8">
        <name>Mg(2+)</name>
        <dbReference type="ChEBI" id="CHEBI:18420"/>
    </cofactor>
</comment>
<dbReference type="InterPro" id="IPR000760">
    <property type="entry name" value="Inositol_monophosphatase-like"/>
</dbReference>
<organism evidence="9 10">
    <name type="scientific">Aristophania vespae</name>
    <dbReference type="NCBI Taxonomy" id="2697033"/>
    <lineage>
        <taxon>Bacteria</taxon>
        <taxon>Pseudomonadati</taxon>
        <taxon>Pseudomonadota</taxon>
        <taxon>Alphaproteobacteria</taxon>
        <taxon>Acetobacterales</taxon>
        <taxon>Acetobacteraceae</taxon>
        <taxon>Aristophania</taxon>
    </lineage>
</organism>
<evidence type="ECO:0000256" key="1">
    <source>
        <dbReference type="ARBA" id="ARBA00001033"/>
    </source>
</evidence>
<dbReference type="Pfam" id="PF00459">
    <property type="entry name" value="Inositol_P"/>
    <property type="match status" value="1"/>
</dbReference>